<dbReference type="PANTHER" id="PTHR23082:SF0">
    <property type="entry name" value="GENERAL TRANSCRIPTION FACTOR 3C POLYPEPTIDE 3"/>
    <property type="match status" value="1"/>
</dbReference>
<dbReference type="PANTHER" id="PTHR23082">
    <property type="entry name" value="TRANSCRIPTION INITIATION FACTOR IIIC TFIIIC , POLYPEPTIDE 3-RELATED"/>
    <property type="match status" value="1"/>
</dbReference>
<evidence type="ECO:0000256" key="2">
    <source>
        <dbReference type="SAM" id="SignalP"/>
    </source>
</evidence>
<gene>
    <name evidence="3" type="ORF">G7Y85_02905</name>
</gene>
<dbReference type="InterPro" id="IPR039340">
    <property type="entry name" value="Tfc4/TFIIIC-102/Sfc4"/>
</dbReference>
<dbReference type="SUPFAM" id="SSF48452">
    <property type="entry name" value="TPR-like"/>
    <property type="match status" value="2"/>
</dbReference>
<dbReference type="InterPro" id="IPR011990">
    <property type="entry name" value="TPR-like_helical_dom_sf"/>
</dbReference>
<dbReference type="Pfam" id="PF13428">
    <property type="entry name" value="TPR_14"/>
    <property type="match status" value="1"/>
</dbReference>
<evidence type="ECO:0000313" key="4">
    <source>
        <dbReference type="Proteomes" id="UP000472676"/>
    </source>
</evidence>
<feature type="repeat" description="TPR" evidence="1">
    <location>
        <begin position="305"/>
        <end position="338"/>
    </location>
</feature>
<sequence length="855" mass="95240">MTMRLPMHAALAALGLLLTMPALADQYRSEQRIVETPTQPEKQEDPQQLLRITTDPYGKALLLRDLAAQAVQKHDYAKATQYLEQALAQNALSGPAAAQMKDDLAQLYMASGDLKKMQPRLEAQVKSGQASPQMLAALASVYLGQKRYQDALSLLQKAGADKPGADISWRRALAAAYIGSGHEHDALPLLEQLLKQDPSHREDWLRLAALQLKFGDKARAAAVMELANRLGFLTSAEDRLRLVTLTAQIGAPFEAGSLLQSLIDRKEVADDQANRKLLAQLWLAAREDSLALPALQALVKTAPSAPLYQQLAQLYMDRDEYAAAAQALQQAVQLGKPNGKTWLALGFAQYQQADIDAALASFRQADKLADGHASASEWIHYLESGKAREQALQAASERGQRDEGEVQLSGRLSGDTVVLGSAGGSQAVAAVASGKLTPIGADANGNADGTIPAWTGGLQRVQWPKDFHVGQRLADPYPNDKPLFTITNDNLAQYRSRLSAGHLALFAKYPDYRMPVYASRRSVAYPQAIYDASRANVGKARLTGSDELIGAHLGVPFPQPRSGVEIMWNHRTRYRGNTLVTQSTQAVVRPNDEAPTYLKQTERILFRYGNTRDPSDLSDDNILLYYLTWFGKTRSEIDFVALVHETANSLKQPRGIWVIPPGIPKMFRVPPVGYDQPFPGSEGLMFLDMIDMYNGAFDRYVWKLVGKRELYIPYNSYRLSDGRYKYAQLLTPKFFNPAGTRYELHRVWQIEATERGGKRHSFGTRTFYVDEDSWNVVLVENEDHDGRLWRFQEGHLLPAYDAQTANCAPVITYDLKDGRYFVNRLFAEDPPAQFDVPMRKAEFMPDNVRARYGHF</sequence>
<evidence type="ECO:0000313" key="3">
    <source>
        <dbReference type="EMBL" id="NGY03704.1"/>
    </source>
</evidence>
<dbReference type="InterPro" id="IPR010752">
    <property type="entry name" value="DUF1329"/>
</dbReference>
<dbReference type="PROSITE" id="PS50005">
    <property type="entry name" value="TPR"/>
    <property type="match status" value="1"/>
</dbReference>
<name>A0A6M2BMS7_9GAMM</name>
<organism evidence="3 4">
    <name type="scientific">Solimonas terrae</name>
    <dbReference type="NCBI Taxonomy" id="1396819"/>
    <lineage>
        <taxon>Bacteria</taxon>
        <taxon>Pseudomonadati</taxon>
        <taxon>Pseudomonadota</taxon>
        <taxon>Gammaproteobacteria</taxon>
        <taxon>Nevskiales</taxon>
        <taxon>Nevskiaceae</taxon>
        <taxon>Solimonas</taxon>
    </lineage>
</organism>
<feature type="chain" id="PRO_5026670276" evidence="2">
    <location>
        <begin position="25"/>
        <end position="855"/>
    </location>
</feature>
<dbReference type="GO" id="GO:0000127">
    <property type="term" value="C:transcription factor TFIIIC complex"/>
    <property type="evidence" value="ECO:0007669"/>
    <property type="project" value="TreeGrafter"/>
</dbReference>
<keyword evidence="4" id="KW-1185">Reference proteome</keyword>
<dbReference type="Pfam" id="PF13181">
    <property type="entry name" value="TPR_8"/>
    <property type="match status" value="1"/>
</dbReference>
<dbReference type="Gene3D" id="2.50.20.10">
    <property type="entry name" value="Lipoprotein localisation LolA/LolB/LppX"/>
    <property type="match status" value="1"/>
</dbReference>
<dbReference type="Pfam" id="PF13432">
    <property type="entry name" value="TPR_16"/>
    <property type="match status" value="1"/>
</dbReference>
<dbReference type="Proteomes" id="UP000472676">
    <property type="component" value="Unassembled WGS sequence"/>
</dbReference>
<dbReference type="EMBL" id="JAAMOW010000001">
    <property type="protein sequence ID" value="NGY03704.1"/>
    <property type="molecule type" value="Genomic_DNA"/>
</dbReference>
<accession>A0A6M2BMS7</accession>
<dbReference type="InterPro" id="IPR019734">
    <property type="entry name" value="TPR_rpt"/>
</dbReference>
<protein>
    <submittedName>
        <fullName evidence="3">DUF1329 domain-containing protein</fullName>
    </submittedName>
</protein>
<keyword evidence="2" id="KW-0732">Signal</keyword>
<dbReference type="Pfam" id="PF07044">
    <property type="entry name" value="DUF1329"/>
    <property type="match status" value="1"/>
</dbReference>
<keyword evidence="1" id="KW-0802">TPR repeat</keyword>
<proteinExistence type="predicted"/>
<evidence type="ECO:0000256" key="1">
    <source>
        <dbReference type="PROSITE-ProRule" id="PRU00339"/>
    </source>
</evidence>
<dbReference type="SMART" id="SM00028">
    <property type="entry name" value="TPR"/>
    <property type="match status" value="5"/>
</dbReference>
<comment type="caution">
    <text evidence="3">The sequence shown here is derived from an EMBL/GenBank/DDBJ whole genome shotgun (WGS) entry which is preliminary data.</text>
</comment>
<dbReference type="GO" id="GO:0006383">
    <property type="term" value="P:transcription by RNA polymerase III"/>
    <property type="evidence" value="ECO:0007669"/>
    <property type="project" value="InterPro"/>
</dbReference>
<feature type="signal peptide" evidence="2">
    <location>
        <begin position="1"/>
        <end position="24"/>
    </location>
</feature>
<dbReference type="AlphaFoldDB" id="A0A6M2BMS7"/>
<reference evidence="3 4" key="1">
    <citation type="journal article" date="2014" name="Int. J. Syst. Evol. Microbiol.">
        <title>Solimonas terrae sp. nov., isolated from soil.</title>
        <authorList>
            <person name="Kim S.J."/>
            <person name="Moon J.Y."/>
            <person name="Weon H.Y."/>
            <person name="Ahn J.H."/>
            <person name="Chen W.M."/>
            <person name="Kwon S.W."/>
        </authorList>
    </citation>
    <scope>NUCLEOTIDE SEQUENCE [LARGE SCALE GENOMIC DNA]</scope>
    <source>
        <strain evidence="3 4">KIS83-12</strain>
    </source>
</reference>
<dbReference type="Gene3D" id="1.25.40.10">
    <property type="entry name" value="Tetratricopeptide repeat domain"/>
    <property type="match status" value="2"/>
</dbReference>